<name>A0ABU1YX40_ROSSA</name>
<dbReference type="RefSeq" id="WP_310272604.1">
    <property type="nucleotide sequence ID" value="NZ_JAVDXU010000006.1"/>
</dbReference>
<gene>
    <name evidence="1" type="ORF">J2X20_005526</name>
</gene>
<protein>
    <submittedName>
        <fullName evidence="1">SAM-dependent methyltransferase</fullName>
    </submittedName>
</protein>
<keyword evidence="1" id="KW-0808">Transferase</keyword>
<sequence length="276" mass="30266">MTLIRTLRRAAVDLPLLTAAVRQHAAHARDTSVYTSPAAFEAFIRGGGNVPLYERVSGELANHYTPDVHSLLDIGCGDGHALFPALAATAHPHALERLTLVEPASALLASALTRAPAEQPTLPVQALNETLGTFTAKLQPDDRWDLAQATFALQAIPEPERWDGLARLRAHVKRLVIVEFDIPDLQRGSDAYVASLAQRYERALGEYGGATRELVAQGFLIPMFLGQLDAQTAATNWEHPMPIWRDKLEALGWRVTRLAHLSDYFWAPAFVLVAEA</sequence>
<comment type="caution">
    <text evidence="1">The sequence shown here is derived from an EMBL/GenBank/DDBJ whole genome shotgun (WGS) entry which is preliminary data.</text>
</comment>
<evidence type="ECO:0000313" key="2">
    <source>
        <dbReference type="Proteomes" id="UP001180453"/>
    </source>
</evidence>
<dbReference type="SUPFAM" id="SSF53335">
    <property type="entry name" value="S-adenosyl-L-methionine-dependent methyltransferases"/>
    <property type="match status" value="1"/>
</dbReference>
<dbReference type="InterPro" id="IPR029063">
    <property type="entry name" value="SAM-dependent_MTases_sf"/>
</dbReference>
<dbReference type="Proteomes" id="UP001180453">
    <property type="component" value="Unassembled WGS sequence"/>
</dbReference>
<organism evidence="1 2">
    <name type="scientific">Roseateles saccharophilus</name>
    <name type="common">Pseudomonas saccharophila</name>
    <dbReference type="NCBI Taxonomy" id="304"/>
    <lineage>
        <taxon>Bacteria</taxon>
        <taxon>Pseudomonadati</taxon>
        <taxon>Pseudomonadota</taxon>
        <taxon>Betaproteobacteria</taxon>
        <taxon>Burkholderiales</taxon>
        <taxon>Sphaerotilaceae</taxon>
        <taxon>Roseateles</taxon>
    </lineage>
</organism>
<accession>A0ABU1YX40</accession>
<dbReference type="Gene3D" id="3.40.50.150">
    <property type="entry name" value="Vaccinia Virus protein VP39"/>
    <property type="match status" value="1"/>
</dbReference>
<keyword evidence="1" id="KW-0489">Methyltransferase</keyword>
<dbReference type="GO" id="GO:0032259">
    <property type="term" value="P:methylation"/>
    <property type="evidence" value="ECO:0007669"/>
    <property type="project" value="UniProtKB-KW"/>
</dbReference>
<keyword evidence="2" id="KW-1185">Reference proteome</keyword>
<dbReference type="GO" id="GO:0008168">
    <property type="term" value="F:methyltransferase activity"/>
    <property type="evidence" value="ECO:0007669"/>
    <property type="project" value="UniProtKB-KW"/>
</dbReference>
<dbReference type="EMBL" id="JAVDXU010000006">
    <property type="protein sequence ID" value="MDR7272841.1"/>
    <property type="molecule type" value="Genomic_DNA"/>
</dbReference>
<proteinExistence type="predicted"/>
<reference evidence="1 2" key="1">
    <citation type="submission" date="2023-07" db="EMBL/GenBank/DDBJ databases">
        <title>Sorghum-associated microbial communities from plants grown in Nebraska, USA.</title>
        <authorList>
            <person name="Schachtman D."/>
        </authorList>
    </citation>
    <scope>NUCLEOTIDE SEQUENCE [LARGE SCALE GENOMIC DNA]</scope>
    <source>
        <strain evidence="1 2">BE314</strain>
    </source>
</reference>
<evidence type="ECO:0000313" key="1">
    <source>
        <dbReference type="EMBL" id="MDR7272841.1"/>
    </source>
</evidence>